<evidence type="ECO:0000256" key="2">
    <source>
        <dbReference type="ARBA" id="ARBA00022630"/>
    </source>
</evidence>
<dbReference type="GO" id="GO:0016491">
    <property type="term" value="F:oxidoreductase activity"/>
    <property type="evidence" value="ECO:0007669"/>
    <property type="project" value="UniProtKB-UniRule"/>
</dbReference>
<dbReference type="PIRSF" id="PIRSF005426">
    <property type="entry name" value="Frp"/>
    <property type="match status" value="1"/>
</dbReference>
<comment type="similarity">
    <text evidence="1 5">Belongs to the flavin oxidoreductase frp family.</text>
</comment>
<name>E6LE22_ENTI1</name>
<dbReference type="AlphaFoldDB" id="E6LE22"/>
<gene>
    <name evidence="7" type="ORF">HMPREF9088_0612</name>
</gene>
<dbReference type="EMBL" id="AEPV01000022">
    <property type="protein sequence ID" value="EFU74553.1"/>
    <property type="molecule type" value="Genomic_DNA"/>
</dbReference>
<feature type="domain" description="Nitroreductase" evidence="6">
    <location>
        <begin position="9"/>
        <end position="165"/>
    </location>
</feature>
<proteinExistence type="inferred from homology"/>
<organism evidence="7 8">
    <name type="scientific">Enterococcus italicus (strain DSM 15952 / CCUG 50447 / LMG 22039 / TP 1.5)</name>
    <dbReference type="NCBI Taxonomy" id="888064"/>
    <lineage>
        <taxon>Bacteria</taxon>
        <taxon>Bacillati</taxon>
        <taxon>Bacillota</taxon>
        <taxon>Bacilli</taxon>
        <taxon>Lactobacillales</taxon>
        <taxon>Enterococcaceae</taxon>
        <taxon>Enterococcus</taxon>
    </lineage>
</organism>
<dbReference type="InterPro" id="IPR000415">
    <property type="entry name" value="Nitroreductase-like"/>
</dbReference>
<dbReference type="RefSeq" id="WP_007207633.1">
    <property type="nucleotide sequence ID" value="NZ_GL622241.1"/>
</dbReference>
<evidence type="ECO:0000256" key="4">
    <source>
        <dbReference type="ARBA" id="ARBA00023002"/>
    </source>
</evidence>
<dbReference type="OrthoDB" id="9775805at2"/>
<evidence type="ECO:0000256" key="1">
    <source>
        <dbReference type="ARBA" id="ARBA00008366"/>
    </source>
</evidence>
<keyword evidence="4 5" id="KW-0560">Oxidoreductase</keyword>
<comment type="caution">
    <text evidence="7">The sequence shown here is derived from an EMBL/GenBank/DDBJ whole genome shotgun (WGS) entry which is preliminary data.</text>
</comment>
<evidence type="ECO:0000313" key="7">
    <source>
        <dbReference type="EMBL" id="EFU74553.1"/>
    </source>
</evidence>
<reference evidence="7 8" key="1">
    <citation type="submission" date="2010-12" db="EMBL/GenBank/DDBJ databases">
        <authorList>
            <person name="Muzny D."/>
            <person name="Qin X."/>
            <person name="Deng J."/>
            <person name="Jiang H."/>
            <person name="Liu Y."/>
            <person name="Qu J."/>
            <person name="Song X.-Z."/>
            <person name="Zhang L."/>
            <person name="Thornton R."/>
            <person name="Coyle M."/>
            <person name="Francisco L."/>
            <person name="Jackson L."/>
            <person name="Javaid M."/>
            <person name="Korchina V."/>
            <person name="Kovar C."/>
            <person name="Mata R."/>
            <person name="Mathew T."/>
            <person name="Ngo R."/>
            <person name="Nguyen L."/>
            <person name="Nguyen N."/>
            <person name="Okwuonu G."/>
            <person name="Ongeri F."/>
            <person name="Pham C."/>
            <person name="Simmons D."/>
            <person name="Wilczek-Boney K."/>
            <person name="Hale W."/>
            <person name="Jakkamsetti A."/>
            <person name="Pham P."/>
            <person name="Ruth R."/>
            <person name="San Lucas F."/>
            <person name="Warren J."/>
            <person name="Zhang J."/>
            <person name="Zhao Z."/>
            <person name="Zhou C."/>
            <person name="Zhu D."/>
            <person name="Lee S."/>
            <person name="Bess C."/>
            <person name="Blankenburg K."/>
            <person name="Forbes L."/>
            <person name="Fu Q."/>
            <person name="Gubbala S."/>
            <person name="Hirani K."/>
            <person name="Jayaseelan J.C."/>
            <person name="Lara F."/>
            <person name="Munidasa M."/>
            <person name="Palculict T."/>
            <person name="Patil S."/>
            <person name="Pu L.-L."/>
            <person name="Saada N."/>
            <person name="Tang L."/>
            <person name="Weissenberger G."/>
            <person name="Zhu Y."/>
            <person name="Hemphill L."/>
            <person name="Shang Y."/>
            <person name="Youmans B."/>
            <person name="Ayvaz T."/>
            <person name="Ross M."/>
            <person name="Santibanez J."/>
            <person name="Aqrawi P."/>
            <person name="Gross S."/>
            <person name="Joshi V."/>
            <person name="Fowler G."/>
            <person name="Nazareth L."/>
            <person name="Reid J."/>
            <person name="Worley K."/>
            <person name="Petrosino J."/>
            <person name="Highlander S."/>
            <person name="Gibbs R."/>
        </authorList>
    </citation>
    <scope>NUCLEOTIDE SEQUENCE [LARGE SCALE GENOMIC DNA]</scope>
    <source>
        <strain evidence="8">DSM 15952 / CCUG 50447 / LMG 22039 / TP 1.5</strain>
    </source>
</reference>
<dbReference type="InterPro" id="IPR016446">
    <property type="entry name" value="Flavin_OxRdtase_Frp"/>
</dbReference>
<dbReference type="HOGENOM" id="CLU_070764_0_0_9"/>
<accession>E6LE22</accession>
<protein>
    <submittedName>
        <fullName evidence="7">Nitroreductase family protein</fullName>
    </submittedName>
</protein>
<sequence length="248" mass="28242">MNDTIHLLTSHRSYRHFDENYTLPKEQLSAILAAARQAPSWMNGQMYSIIVIQDKKIREEMIRMNPGNPHILNSSVFLLFLADLKRTEQVAKENQASYQIGDGLNPLLIATTDASLALENALIAAESLGLGAVPVGSVRSHVDELKELLHLPDYVLPIAGLTIGKPTVEMKIKPRLPEQAVIHYDTYKETDYALIEAYDETMEAFGEARETKRWSKKFVDYFAHQPSQKLDHFIKNQKLFDFKEKTEN</sequence>
<keyword evidence="2 5" id="KW-0285">Flavoprotein</keyword>
<dbReference type="Pfam" id="PF00881">
    <property type="entry name" value="Nitroreductase"/>
    <property type="match status" value="1"/>
</dbReference>
<keyword evidence="8" id="KW-1185">Reference proteome</keyword>
<dbReference type="eggNOG" id="COG0778">
    <property type="taxonomic scope" value="Bacteria"/>
</dbReference>
<evidence type="ECO:0000256" key="5">
    <source>
        <dbReference type="PIRNR" id="PIRNR005426"/>
    </source>
</evidence>
<evidence type="ECO:0000259" key="6">
    <source>
        <dbReference type="Pfam" id="PF00881"/>
    </source>
</evidence>
<dbReference type="PANTHER" id="PTHR43425:SF2">
    <property type="entry name" value="OXYGEN-INSENSITIVE NADPH NITROREDUCTASE"/>
    <property type="match status" value="1"/>
</dbReference>
<evidence type="ECO:0000313" key="8">
    <source>
        <dbReference type="Proteomes" id="UP000010296"/>
    </source>
</evidence>
<dbReference type="GeneID" id="302706431"/>
<dbReference type="PANTHER" id="PTHR43425">
    <property type="entry name" value="OXYGEN-INSENSITIVE NADPH NITROREDUCTASE"/>
    <property type="match status" value="1"/>
</dbReference>
<keyword evidence="5" id="KW-0521">NADP</keyword>
<evidence type="ECO:0000256" key="3">
    <source>
        <dbReference type="ARBA" id="ARBA00022643"/>
    </source>
</evidence>
<dbReference type="Gene3D" id="3.40.109.10">
    <property type="entry name" value="NADH Oxidase"/>
    <property type="match status" value="1"/>
</dbReference>
<dbReference type="STRING" id="888064.HMPREF9088_0612"/>
<keyword evidence="3 5" id="KW-0288">FMN</keyword>
<dbReference type="SUPFAM" id="SSF55469">
    <property type="entry name" value="FMN-dependent nitroreductase-like"/>
    <property type="match status" value="1"/>
</dbReference>
<dbReference type="Proteomes" id="UP000010296">
    <property type="component" value="Unassembled WGS sequence"/>
</dbReference>
<dbReference type="InterPro" id="IPR029479">
    <property type="entry name" value="Nitroreductase"/>
</dbReference>